<gene>
    <name evidence="1" type="ORF">I4J89_42715</name>
</gene>
<name>A0A931CDL2_9ACTN</name>
<accession>A0A931CDL2</accession>
<organism evidence="1 2">
    <name type="scientific">Actinoplanes aureus</name>
    <dbReference type="NCBI Taxonomy" id="2792083"/>
    <lineage>
        <taxon>Bacteria</taxon>
        <taxon>Bacillati</taxon>
        <taxon>Actinomycetota</taxon>
        <taxon>Actinomycetes</taxon>
        <taxon>Micromonosporales</taxon>
        <taxon>Micromonosporaceae</taxon>
        <taxon>Actinoplanes</taxon>
    </lineage>
</organism>
<proteinExistence type="predicted"/>
<keyword evidence="2" id="KW-1185">Reference proteome</keyword>
<reference evidence="1" key="1">
    <citation type="submission" date="2020-11" db="EMBL/GenBank/DDBJ databases">
        <title>Isolation and identification of active actinomycetes.</title>
        <authorList>
            <person name="Sun X."/>
        </authorList>
    </citation>
    <scope>NUCLEOTIDE SEQUENCE</scope>
    <source>
        <strain evidence="1">NEAU-A11</strain>
    </source>
</reference>
<evidence type="ECO:0000313" key="1">
    <source>
        <dbReference type="EMBL" id="MBG0568164.1"/>
    </source>
</evidence>
<comment type="caution">
    <text evidence="1">The sequence shown here is derived from an EMBL/GenBank/DDBJ whole genome shotgun (WGS) entry which is preliminary data.</text>
</comment>
<dbReference type="RefSeq" id="WP_196419941.1">
    <property type="nucleotide sequence ID" value="NZ_JADQTO010000035.1"/>
</dbReference>
<sequence>MIDGSEVSIRAIADLVADCLSERGYAFVEEDKIDALAATLEAFLLTAGIPTNASEVGEPEPRSA</sequence>
<dbReference type="Proteomes" id="UP000598146">
    <property type="component" value="Unassembled WGS sequence"/>
</dbReference>
<dbReference type="EMBL" id="JADQTO010000035">
    <property type="protein sequence ID" value="MBG0568164.1"/>
    <property type="molecule type" value="Genomic_DNA"/>
</dbReference>
<evidence type="ECO:0000313" key="2">
    <source>
        <dbReference type="Proteomes" id="UP000598146"/>
    </source>
</evidence>
<protein>
    <submittedName>
        <fullName evidence="1">Uncharacterized protein</fullName>
    </submittedName>
</protein>
<dbReference type="AlphaFoldDB" id="A0A931CDL2"/>